<feature type="transmembrane region" description="Helical" evidence="10">
    <location>
        <begin position="29"/>
        <end position="58"/>
    </location>
</feature>
<evidence type="ECO:0000256" key="7">
    <source>
        <dbReference type="ARBA" id="ARBA00022692"/>
    </source>
</evidence>
<keyword evidence="8 10" id="KW-1133">Transmembrane helix</keyword>
<keyword evidence="5 10" id="KW-1003">Cell membrane</keyword>
<dbReference type="PROSITE" id="PS50928">
    <property type="entry name" value="ABC_TM1"/>
    <property type="match status" value="1"/>
</dbReference>
<dbReference type="GO" id="GO:0035435">
    <property type="term" value="P:phosphate ion transmembrane transport"/>
    <property type="evidence" value="ECO:0007669"/>
    <property type="project" value="InterPro"/>
</dbReference>
<evidence type="ECO:0000256" key="4">
    <source>
        <dbReference type="ARBA" id="ARBA00022448"/>
    </source>
</evidence>
<evidence type="ECO:0000256" key="6">
    <source>
        <dbReference type="ARBA" id="ARBA00022592"/>
    </source>
</evidence>
<feature type="transmembrane region" description="Helical" evidence="10">
    <location>
        <begin position="125"/>
        <end position="148"/>
    </location>
</feature>
<proteinExistence type="inferred from homology"/>
<feature type="region of interest" description="Disordered" evidence="11">
    <location>
        <begin position="1"/>
        <end position="21"/>
    </location>
</feature>
<evidence type="ECO:0000256" key="1">
    <source>
        <dbReference type="ARBA" id="ARBA00004651"/>
    </source>
</evidence>
<dbReference type="InterPro" id="IPR000515">
    <property type="entry name" value="MetI-like"/>
</dbReference>
<dbReference type="Proteomes" id="UP000564385">
    <property type="component" value="Unassembled WGS sequence"/>
</dbReference>
<keyword evidence="7 10" id="KW-0812">Transmembrane</keyword>
<feature type="domain" description="ABC transmembrane type-1" evidence="12">
    <location>
        <begin position="87"/>
        <end position="290"/>
    </location>
</feature>
<dbReference type="NCBIfam" id="TIGR00974">
    <property type="entry name" value="3a0107s02c"/>
    <property type="match status" value="1"/>
</dbReference>
<comment type="subcellular location">
    <subcellularLocation>
        <location evidence="1 10">Cell membrane</location>
        <topology evidence="1 10">Multi-pass membrane protein</topology>
    </subcellularLocation>
</comment>
<dbReference type="Pfam" id="PF00528">
    <property type="entry name" value="BPD_transp_1"/>
    <property type="match status" value="1"/>
</dbReference>
<evidence type="ECO:0000256" key="11">
    <source>
        <dbReference type="SAM" id="MobiDB-lite"/>
    </source>
</evidence>
<comment type="caution">
    <text evidence="13">The sequence shown here is derived from an EMBL/GenBank/DDBJ whole genome shotgun (WGS) entry which is preliminary data.</text>
</comment>
<accession>A0A852VIV3</accession>
<dbReference type="SUPFAM" id="SSF161098">
    <property type="entry name" value="MetI-like"/>
    <property type="match status" value="1"/>
</dbReference>
<sequence>MSSQPLSNQPRPMDFESPSMRRNTTRRTATNYFVSGLCILATVLVILPLIAILFYLIYKGASSLNLAFFTHIPAPVGEAGGGMANSIVGSGIVLLLASLMGIPIGIAAGVYLAEFGRGKTLATAVRFTADVLNGVPSIVMGISIYSLIVVQQKHFSALAGGVALAIMMVPTITRTTEEMLATVPHAIREAALGLGVPKWRTAISVSLRTASPGIITGCMLAFARVAGETAPLLFTAFGNQFWNFKLSEPIAALPLQIYVYAISPYDEWHRLAWAGSLVLIVLIMVSVTLVRIFANRGVLKGGS</sequence>
<feature type="compositionally biased region" description="Polar residues" evidence="11">
    <location>
        <begin position="1"/>
        <end position="10"/>
    </location>
</feature>
<dbReference type="PANTHER" id="PTHR42922:SF1">
    <property type="entry name" value="PHOSPHATE TRANSPORT SYSTEM PERMEASE PROTEIN PSTA"/>
    <property type="match status" value="1"/>
</dbReference>
<evidence type="ECO:0000313" key="13">
    <source>
        <dbReference type="EMBL" id="NYF89436.1"/>
    </source>
</evidence>
<keyword evidence="4" id="KW-0813">Transport</keyword>
<dbReference type="InterPro" id="IPR005672">
    <property type="entry name" value="Phosphate_PstA"/>
</dbReference>
<feature type="transmembrane region" description="Helical" evidence="10">
    <location>
        <begin position="271"/>
        <end position="294"/>
    </location>
</feature>
<reference evidence="13 14" key="1">
    <citation type="submission" date="2020-07" db="EMBL/GenBank/DDBJ databases">
        <title>Genomic Encyclopedia of Type Strains, Phase IV (KMG-V): Genome sequencing to study the core and pangenomes of soil and plant-associated prokaryotes.</title>
        <authorList>
            <person name="Whitman W."/>
        </authorList>
    </citation>
    <scope>NUCLEOTIDE SEQUENCE [LARGE SCALE GENOMIC DNA]</scope>
    <source>
        <strain evidence="13 14">M8UP22</strain>
    </source>
</reference>
<evidence type="ECO:0000313" key="14">
    <source>
        <dbReference type="Proteomes" id="UP000564385"/>
    </source>
</evidence>
<evidence type="ECO:0000256" key="10">
    <source>
        <dbReference type="RuleBase" id="RU363043"/>
    </source>
</evidence>
<dbReference type="EMBL" id="JACCCU010000001">
    <property type="protein sequence ID" value="NYF89436.1"/>
    <property type="molecule type" value="Genomic_DNA"/>
</dbReference>
<dbReference type="GO" id="GO:0005886">
    <property type="term" value="C:plasma membrane"/>
    <property type="evidence" value="ECO:0007669"/>
    <property type="project" value="UniProtKB-SubCell"/>
</dbReference>
<evidence type="ECO:0000256" key="3">
    <source>
        <dbReference type="ARBA" id="ARBA00016864"/>
    </source>
</evidence>
<evidence type="ECO:0000256" key="8">
    <source>
        <dbReference type="ARBA" id="ARBA00022989"/>
    </source>
</evidence>
<dbReference type="CDD" id="cd06261">
    <property type="entry name" value="TM_PBP2"/>
    <property type="match status" value="1"/>
</dbReference>
<dbReference type="InterPro" id="IPR051408">
    <property type="entry name" value="Phosphate_transprt_permease"/>
</dbReference>
<protein>
    <recommendedName>
        <fullName evidence="3 10">Phosphate transport system permease protein PstA</fullName>
    </recommendedName>
</protein>
<evidence type="ECO:0000256" key="9">
    <source>
        <dbReference type="ARBA" id="ARBA00023136"/>
    </source>
</evidence>
<dbReference type="InterPro" id="IPR035906">
    <property type="entry name" value="MetI-like_sf"/>
</dbReference>
<dbReference type="GO" id="GO:0005315">
    <property type="term" value="F:phosphate transmembrane transporter activity"/>
    <property type="evidence" value="ECO:0007669"/>
    <property type="project" value="InterPro"/>
</dbReference>
<dbReference type="Gene3D" id="1.10.3720.10">
    <property type="entry name" value="MetI-like"/>
    <property type="match status" value="1"/>
</dbReference>
<feature type="transmembrane region" description="Helical" evidence="10">
    <location>
        <begin position="154"/>
        <end position="172"/>
    </location>
</feature>
<feature type="transmembrane region" description="Helical" evidence="10">
    <location>
        <begin position="92"/>
        <end position="113"/>
    </location>
</feature>
<keyword evidence="6" id="KW-0592">Phosphate transport</keyword>
<organism evidence="13 14">
    <name type="scientific">Tunturiibacter lichenicola</name>
    <dbReference type="NCBI Taxonomy" id="2051959"/>
    <lineage>
        <taxon>Bacteria</taxon>
        <taxon>Pseudomonadati</taxon>
        <taxon>Acidobacteriota</taxon>
        <taxon>Terriglobia</taxon>
        <taxon>Terriglobales</taxon>
        <taxon>Acidobacteriaceae</taxon>
        <taxon>Tunturiibacter</taxon>
    </lineage>
</organism>
<evidence type="ECO:0000256" key="5">
    <source>
        <dbReference type="ARBA" id="ARBA00022475"/>
    </source>
</evidence>
<name>A0A852VIV3_9BACT</name>
<gene>
    <name evidence="13" type="ORF">HDF08_001503</name>
</gene>
<evidence type="ECO:0000256" key="2">
    <source>
        <dbReference type="ARBA" id="ARBA00007069"/>
    </source>
</evidence>
<dbReference type="AlphaFoldDB" id="A0A852VIV3"/>
<evidence type="ECO:0000259" key="12">
    <source>
        <dbReference type="PROSITE" id="PS50928"/>
    </source>
</evidence>
<keyword evidence="9 10" id="KW-0472">Membrane</keyword>
<comment type="caution">
    <text evidence="10">Lacks conserved residue(s) required for the propagation of feature annotation.</text>
</comment>
<comment type="similarity">
    <text evidence="2 10">Belongs to the binding-protein-dependent transport system permease family. CysTW subfamily.</text>
</comment>
<dbReference type="PANTHER" id="PTHR42922">
    <property type="entry name" value="PHOSPHATE TRANSPORT SYSTEM PERMEASE PROTEIN PSTA"/>
    <property type="match status" value="1"/>
</dbReference>